<dbReference type="RefSeq" id="WP_073140286.1">
    <property type="nucleotide sequence ID" value="NZ_FQZF01000054.1"/>
</dbReference>
<dbReference type="Proteomes" id="UP000184387">
    <property type="component" value="Unassembled WGS sequence"/>
</dbReference>
<evidence type="ECO:0000256" key="1">
    <source>
        <dbReference type="SAM" id="MobiDB-lite"/>
    </source>
</evidence>
<evidence type="ECO:0000313" key="3">
    <source>
        <dbReference type="EMBL" id="SHK43174.1"/>
    </source>
</evidence>
<dbReference type="OrthoDB" id="7273192at2"/>
<evidence type="ECO:0008006" key="5">
    <source>
        <dbReference type="Google" id="ProtNLM"/>
    </source>
</evidence>
<protein>
    <recommendedName>
        <fullName evidence="5">Lipoprotein</fullName>
    </recommendedName>
</protein>
<name>A0A1M6SEG3_9PROT</name>
<reference evidence="3 4" key="1">
    <citation type="submission" date="2016-11" db="EMBL/GenBank/DDBJ databases">
        <authorList>
            <person name="Jaros S."/>
            <person name="Januszkiewicz K."/>
            <person name="Wedrychowicz H."/>
        </authorList>
    </citation>
    <scope>NUCLEOTIDE SEQUENCE [LARGE SCALE GENOMIC DNA]</scope>
    <source>
        <strain evidence="3 4">DSM 14916</strain>
    </source>
</reference>
<dbReference type="EMBL" id="FQZF01000054">
    <property type="protein sequence ID" value="SHK43174.1"/>
    <property type="molecule type" value="Genomic_DNA"/>
</dbReference>
<dbReference type="AlphaFoldDB" id="A0A1M6SEG3"/>
<keyword evidence="4" id="KW-1185">Reference proteome</keyword>
<accession>A0A1M6SEG3</accession>
<keyword evidence="2" id="KW-0732">Signal</keyword>
<gene>
    <name evidence="3" type="ORF">SAMN02745194_04905</name>
</gene>
<feature type="chain" id="PRO_5012974684" description="Lipoprotein" evidence="2">
    <location>
        <begin position="25"/>
        <end position="233"/>
    </location>
</feature>
<feature type="compositionally biased region" description="Pro residues" evidence="1">
    <location>
        <begin position="201"/>
        <end position="219"/>
    </location>
</feature>
<feature type="signal peptide" evidence="2">
    <location>
        <begin position="1"/>
        <end position="24"/>
    </location>
</feature>
<evidence type="ECO:0000256" key="2">
    <source>
        <dbReference type="SAM" id="SignalP"/>
    </source>
</evidence>
<evidence type="ECO:0000313" key="4">
    <source>
        <dbReference type="Proteomes" id="UP000184387"/>
    </source>
</evidence>
<feature type="region of interest" description="Disordered" evidence="1">
    <location>
        <begin position="194"/>
        <end position="233"/>
    </location>
</feature>
<dbReference type="PROSITE" id="PS51257">
    <property type="entry name" value="PROKAR_LIPOPROTEIN"/>
    <property type="match status" value="1"/>
</dbReference>
<organism evidence="3 4">
    <name type="scientific">Muricoccus roseus</name>
    <dbReference type="NCBI Taxonomy" id="198092"/>
    <lineage>
        <taxon>Bacteria</taxon>
        <taxon>Pseudomonadati</taxon>
        <taxon>Pseudomonadota</taxon>
        <taxon>Alphaproteobacteria</taxon>
        <taxon>Acetobacterales</taxon>
        <taxon>Roseomonadaceae</taxon>
        <taxon>Muricoccus</taxon>
    </lineage>
</organism>
<proteinExistence type="predicted"/>
<sequence length="233" mass="24595">MSRRAALALAALLPLLAACGGRSAPELTVEEAYARLPEEIGGFRKSWPERGAPGTVIARYAHPNRSAASVHALPPARRTEVRDGEEDPEVGAAMETFARGVAVEAASRRENVTLRHFGARAAEAGPAARCLDVYLRGDAPRRQLGCAAMLERRVFVVMMLAPESADLRRGLRDPLLAVTMRLIGALAGGAPEAIPADADDPIPPPPAAAPPAPPAPAAPRRPRLPTVGPTWRT</sequence>